<keyword evidence="2" id="KW-0067">ATP-binding</keyword>
<dbReference type="PANTHER" id="PTHR43384:SF6">
    <property type="entry name" value="SEPTUM SITE-DETERMINING PROTEIN MIND HOMOLOG, CHLOROPLASTIC"/>
    <property type="match status" value="1"/>
</dbReference>
<dbReference type="GO" id="GO:0005524">
    <property type="term" value="F:ATP binding"/>
    <property type="evidence" value="ECO:0007669"/>
    <property type="project" value="UniProtKB-KW"/>
</dbReference>
<dbReference type="Gene3D" id="3.40.50.300">
    <property type="entry name" value="P-loop containing nucleotide triphosphate hydrolases"/>
    <property type="match status" value="1"/>
</dbReference>
<organism evidence="3 4">
    <name type="scientific">Liberibacter crescens (strain BT-1)</name>
    <dbReference type="NCBI Taxonomy" id="1215343"/>
    <lineage>
        <taxon>Bacteria</taxon>
        <taxon>Pseudomonadati</taxon>
        <taxon>Pseudomonadota</taxon>
        <taxon>Alphaproteobacteria</taxon>
        <taxon>Hyphomicrobiales</taxon>
        <taxon>Rhizobiaceae</taxon>
        <taxon>Liberibacter</taxon>
    </lineage>
</organism>
<dbReference type="PANTHER" id="PTHR43384">
    <property type="entry name" value="SEPTUM SITE-DETERMINING PROTEIN MIND HOMOLOG, CHLOROPLASTIC-RELATED"/>
    <property type="match status" value="1"/>
</dbReference>
<dbReference type="GO" id="GO:0005829">
    <property type="term" value="C:cytosol"/>
    <property type="evidence" value="ECO:0007669"/>
    <property type="project" value="TreeGrafter"/>
</dbReference>
<gene>
    <name evidence="3" type="ordered locus">B488_12820</name>
</gene>
<dbReference type="HOGENOM" id="CLU_033160_0_0_5"/>
<evidence type="ECO:0000256" key="1">
    <source>
        <dbReference type="ARBA" id="ARBA00022741"/>
    </source>
</evidence>
<dbReference type="SUPFAM" id="SSF52172">
    <property type="entry name" value="CheY-like"/>
    <property type="match status" value="1"/>
</dbReference>
<dbReference type="SMR" id="L0EUP5"/>
<evidence type="ECO:0000313" key="4">
    <source>
        <dbReference type="Proteomes" id="UP000010799"/>
    </source>
</evidence>
<dbReference type="Proteomes" id="UP000010799">
    <property type="component" value="Chromosome"/>
</dbReference>
<dbReference type="InterPro" id="IPR027417">
    <property type="entry name" value="P-loop_NTPase"/>
</dbReference>
<dbReference type="SUPFAM" id="SSF52540">
    <property type="entry name" value="P-loop containing nucleoside triphosphate hydrolases"/>
    <property type="match status" value="1"/>
</dbReference>
<dbReference type="InterPro" id="IPR011006">
    <property type="entry name" value="CheY-like_superfamily"/>
</dbReference>
<protein>
    <submittedName>
        <fullName evidence="3">Type II/IV secretion system ATPase TadZ/CpaE, Flp pilus assembly</fullName>
    </submittedName>
</protein>
<dbReference type="Gene3D" id="3.40.50.2300">
    <property type="match status" value="1"/>
</dbReference>
<name>L0EUP5_LIBCB</name>
<dbReference type="STRING" id="1215343.B488_12820"/>
<dbReference type="InterPro" id="IPR050625">
    <property type="entry name" value="ParA/MinD_ATPase"/>
</dbReference>
<dbReference type="RefSeq" id="WP_015273699.1">
    <property type="nucleotide sequence ID" value="NC_019907.1"/>
</dbReference>
<dbReference type="PATRIC" id="fig|1215343.11.peg.1324"/>
<keyword evidence="1" id="KW-0547">Nucleotide-binding</keyword>
<evidence type="ECO:0000313" key="3">
    <source>
        <dbReference type="EMBL" id="AGA65274.1"/>
    </source>
</evidence>
<reference evidence="3 4" key="1">
    <citation type="journal article" date="2012" name="Stand. Genomic Sci.">
        <title>Complete genome sequence of Liberibacter crescens BT-1.</title>
        <authorList>
            <person name="Leonard M.T."/>
            <person name="Fagen J.R."/>
            <person name="Davis-Richardson A.G."/>
            <person name="Davis M.J."/>
            <person name="Triplett E.W."/>
        </authorList>
    </citation>
    <scope>NUCLEOTIDE SEQUENCE [LARGE SCALE GENOMIC DNA]</scope>
    <source>
        <strain evidence="3 4">BT-1</strain>
    </source>
</reference>
<dbReference type="EMBL" id="CP003789">
    <property type="protein sequence ID" value="AGA65274.1"/>
    <property type="molecule type" value="Genomic_DNA"/>
</dbReference>
<proteinExistence type="predicted"/>
<dbReference type="KEGG" id="lcc:B488_12820"/>
<dbReference type="eggNOG" id="COG4963">
    <property type="taxonomic scope" value="Bacteria"/>
</dbReference>
<accession>L0EUP5</accession>
<dbReference type="GO" id="GO:0009898">
    <property type="term" value="C:cytoplasmic side of plasma membrane"/>
    <property type="evidence" value="ECO:0007669"/>
    <property type="project" value="TreeGrafter"/>
</dbReference>
<sequence length="427" mass="47480">MSSIEYEIRNKTSSNLRENAQVENIENMRPLPRISIHAFCETETLYNVIEKSKVDRRMARVNVKVTRGSTEAAINTFVSSATPNLIILQTNLHSEKLLSDLERLAEVCDSSTKVIVIGNSNDVSLYRTLIRNGISEYLVEPLSVLDIMKAITNIFMDSDKKSFGRSLAFIGAKGGVGSSTIAHNCAFGIATLFSMETILADLDLPYGTANIDFDQDPAQGISDAIYSPDRLDEVFVDRLLVRCAENLSLLAAPSVLDRSYDFEVDAILSVIEILQKSCPMVILDIPHAWNDWIRKVLVASDKIIITTSLDLANLRNTKNLIDVLRKLRPNDNPPYLVINQENMPKRPEISIEDFCEPLGVRPSAVIPFDIALFGAAANSGKMINEINADSLIAEKFLQLVHILTDRVTIEKPKSGILEKMMGVLKRK</sequence>
<dbReference type="AlphaFoldDB" id="L0EUP5"/>
<evidence type="ECO:0000256" key="2">
    <source>
        <dbReference type="ARBA" id="ARBA00022840"/>
    </source>
</evidence>
<keyword evidence="4" id="KW-1185">Reference proteome</keyword>
<dbReference type="GO" id="GO:0016887">
    <property type="term" value="F:ATP hydrolysis activity"/>
    <property type="evidence" value="ECO:0007669"/>
    <property type="project" value="TreeGrafter"/>
</dbReference>
<dbReference type="GO" id="GO:0051782">
    <property type="term" value="P:negative regulation of cell division"/>
    <property type="evidence" value="ECO:0007669"/>
    <property type="project" value="TreeGrafter"/>
</dbReference>